<evidence type="ECO:0000313" key="3">
    <source>
        <dbReference type="Proteomes" id="UP000183810"/>
    </source>
</evidence>
<organism evidence="2 3">
    <name type="scientific">Nocardia mangyaensis</name>
    <dbReference type="NCBI Taxonomy" id="2213200"/>
    <lineage>
        <taxon>Bacteria</taxon>
        <taxon>Bacillati</taxon>
        <taxon>Actinomycetota</taxon>
        <taxon>Actinomycetes</taxon>
        <taxon>Mycobacteriales</taxon>
        <taxon>Nocardiaceae</taxon>
        <taxon>Nocardia</taxon>
    </lineage>
</organism>
<name>A0A1J0VSY4_9NOCA</name>
<dbReference type="InterPro" id="IPR050627">
    <property type="entry name" value="Nitroreductase/BluB"/>
</dbReference>
<dbReference type="SUPFAM" id="SSF55469">
    <property type="entry name" value="FMN-dependent nitroreductase-like"/>
    <property type="match status" value="1"/>
</dbReference>
<gene>
    <name evidence="2" type="ORF">BOX37_15665</name>
</gene>
<dbReference type="InterPro" id="IPR000415">
    <property type="entry name" value="Nitroreductase-like"/>
</dbReference>
<evidence type="ECO:0008006" key="4">
    <source>
        <dbReference type="Google" id="ProtNLM"/>
    </source>
</evidence>
<feature type="region of interest" description="Disordered" evidence="1">
    <location>
        <begin position="310"/>
        <end position="336"/>
    </location>
</feature>
<dbReference type="PANTHER" id="PTHR23026">
    <property type="entry name" value="NADPH NITROREDUCTASE"/>
    <property type="match status" value="1"/>
</dbReference>
<reference evidence="2" key="1">
    <citation type="submission" date="2016-11" db="EMBL/GenBank/DDBJ databases">
        <authorList>
            <person name="Jaros S."/>
            <person name="Januszkiewicz K."/>
            <person name="Wedrychowicz H."/>
        </authorList>
    </citation>
    <scope>NUCLEOTIDE SEQUENCE [LARGE SCALE GENOMIC DNA]</scope>
    <source>
        <strain evidence="2">Y48</strain>
    </source>
</reference>
<dbReference type="PANTHER" id="PTHR23026:SF123">
    <property type="entry name" value="NAD(P)H NITROREDUCTASE RV3131-RELATED"/>
    <property type="match status" value="1"/>
</dbReference>
<sequence length="336" mass="37037">MTVIGNSSAPTSPDEPTMRAALLRGCRAPSVHNSQPWRWFFDGARLHLFSDPERQLPVADPQGRQLVISCGAVLDHVRTVFAALGWHTDVVRLPDPAHPDLLATIEFRPWDDPSTSTTEHAAAVERRYTDRLPMRPPEGWDAMTPVVLGEMAAAHGVDFDMLPDNARDRLANASEQSAALHRYDMEYQTELRWWTGHDRPADGIPPAALPTDTELTRVGVARSFPPVRHPTHRPDAVDQSALIVLSTAADSPQQWLRTGEALSAILLECTVAGWATCPLTHITETSAGRSLLQGFTTNRGNPQVLLRVGTAPDTDRPPATPRHPLTEVFTERPPER</sequence>
<dbReference type="AlphaFoldDB" id="A0A1J0VSY4"/>
<dbReference type="RefSeq" id="WP_071928334.1">
    <property type="nucleotide sequence ID" value="NZ_CP018082.1"/>
</dbReference>
<dbReference type="Gene3D" id="3.40.109.10">
    <property type="entry name" value="NADH Oxidase"/>
    <property type="match status" value="1"/>
</dbReference>
<evidence type="ECO:0000256" key="1">
    <source>
        <dbReference type="SAM" id="MobiDB-lite"/>
    </source>
</evidence>
<evidence type="ECO:0000313" key="2">
    <source>
        <dbReference type="EMBL" id="APE35148.1"/>
    </source>
</evidence>
<dbReference type="KEGG" id="nsl:BOX37_15665"/>
<protein>
    <recommendedName>
        <fullName evidence="4">NAD(P)H nitroreductase</fullName>
    </recommendedName>
</protein>
<dbReference type="EMBL" id="CP018082">
    <property type="protein sequence ID" value="APE35148.1"/>
    <property type="molecule type" value="Genomic_DNA"/>
</dbReference>
<proteinExistence type="predicted"/>
<dbReference type="NCBIfam" id="NF047509">
    <property type="entry name" value="Rv3131_FMN_oxido"/>
    <property type="match status" value="1"/>
</dbReference>
<dbReference type="Proteomes" id="UP000183810">
    <property type="component" value="Chromosome"/>
</dbReference>
<accession>A0A1J0VSY4</accession>
<dbReference type="GO" id="GO:0016491">
    <property type="term" value="F:oxidoreductase activity"/>
    <property type="evidence" value="ECO:0007669"/>
    <property type="project" value="InterPro"/>
</dbReference>
<keyword evidence="3" id="KW-1185">Reference proteome</keyword>